<dbReference type="GO" id="GO:0016491">
    <property type="term" value="F:oxidoreductase activity"/>
    <property type="evidence" value="ECO:0007669"/>
    <property type="project" value="InterPro"/>
</dbReference>
<comment type="caution">
    <text evidence="3">The sequence shown here is derived from an EMBL/GenBank/DDBJ whole genome shotgun (WGS) entry which is preliminary data.</text>
</comment>
<reference evidence="3" key="1">
    <citation type="submission" date="2013-08" db="EMBL/GenBank/DDBJ databases">
        <authorList>
            <person name="Mendez C."/>
            <person name="Richter M."/>
            <person name="Ferrer M."/>
            <person name="Sanchez J."/>
        </authorList>
    </citation>
    <scope>NUCLEOTIDE SEQUENCE</scope>
</reference>
<dbReference type="PANTHER" id="PTHR42923">
    <property type="entry name" value="PROTOPORPHYRINOGEN OXIDASE"/>
    <property type="match status" value="1"/>
</dbReference>
<accession>T1BT43</accession>
<dbReference type="InterPro" id="IPR036188">
    <property type="entry name" value="FAD/NAD-bd_sf"/>
</dbReference>
<gene>
    <name evidence="3" type="ORF">B1B_03414</name>
</gene>
<name>T1BT43_9ZZZZ</name>
<dbReference type="SUPFAM" id="SSF51905">
    <property type="entry name" value="FAD/NAD(P)-binding domain"/>
    <property type="match status" value="1"/>
</dbReference>
<protein>
    <submittedName>
        <fullName evidence="3">Dehydrogenase</fullName>
    </submittedName>
</protein>
<proteinExistence type="predicted"/>
<dbReference type="InterPro" id="IPR050464">
    <property type="entry name" value="Zeta_carotene_desat/Oxidored"/>
</dbReference>
<organism evidence="3">
    <name type="scientific">mine drainage metagenome</name>
    <dbReference type="NCBI Taxonomy" id="410659"/>
    <lineage>
        <taxon>unclassified sequences</taxon>
        <taxon>metagenomes</taxon>
        <taxon>ecological metagenomes</taxon>
    </lineage>
</organism>
<dbReference type="PANTHER" id="PTHR42923:SF17">
    <property type="entry name" value="AMINE OXIDASE DOMAIN-CONTAINING PROTEIN"/>
    <property type="match status" value="1"/>
</dbReference>
<feature type="region of interest" description="Disordered" evidence="1">
    <location>
        <begin position="442"/>
        <end position="462"/>
    </location>
</feature>
<evidence type="ECO:0000313" key="3">
    <source>
        <dbReference type="EMBL" id="EQD73052.1"/>
    </source>
</evidence>
<sequence length="462" mass="51206">MLPLNPFSSPISESQAPLRIAVVGAGISGLATAWILSPRHQVTLFEKESRLGGHSHTLEIEAPEGSLGIDCGFVVYNETTSPHLTRLLKTLAVETQPTDMSFSVQIDPCGSFEWAGSGLRAFFGQPGRIRQSGQWKLLRDILAFHRCAKKHLSNPHFPQDLTLAGYLAGIGADPHLVSRYILPMAASIWSSPTEQVLEHPALALLRFFDHHGLLNLGGRPRWRSIVGGSARYVQTLYQRLGIPSGTGHPVTGIRRHAHGITLIQDHAMETLFDAVVLACHPDQARRLLEPSFGARTWLGRFSYTANRAFVHQDSTFMPVTRSLWSSWNFHQESDSPKANPVSVTYWMNRLQRLSTREPYFVTLNAQAEPRRGLACLDFEHPCYNLDTLRAQEEASHWQGIDGLYFAGAWLGQGFHEDGLASAVALARHFGLPLPWLNPQPDQGARLDPVRSPTVASDLDSTL</sequence>
<dbReference type="InterPro" id="IPR002937">
    <property type="entry name" value="Amino_oxidase"/>
</dbReference>
<feature type="domain" description="Amine oxidase" evidence="2">
    <location>
        <begin position="27"/>
        <end position="322"/>
    </location>
</feature>
<dbReference type="EMBL" id="AUZY01002100">
    <property type="protein sequence ID" value="EQD73052.1"/>
    <property type="molecule type" value="Genomic_DNA"/>
</dbReference>
<dbReference type="AlphaFoldDB" id="T1BT43"/>
<reference evidence="3" key="2">
    <citation type="journal article" date="2014" name="ISME J.">
        <title>Microbial stratification in low pH oxic and suboxic macroscopic growths along an acid mine drainage.</title>
        <authorList>
            <person name="Mendez-Garcia C."/>
            <person name="Mesa V."/>
            <person name="Sprenger R.R."/>
            <person name="Richter M."/>
            <person name="Diez M.S."/>
            <person name="Solano J."/>
            <person name="Bargiela R."/>
            <person name="Golyshina O.V."/>
            <person name="Manteca A."/>
            <person name="Ramos J.L."/>
            <person name="Gallego J.R."/>
            <person name="Llorente I."/>
            <person name="Martins Dos Santos V.A."/>
            <person name="Jensen O.N."/>
            <person name="Pelaez A.I."/>
            <person name="Sanchez J."/>
            <person name="Ferrer M."/>
        </authorList>
    </citation>
    <scope>NUCLEOTIDE SEQUENCE</scope>
</reference>
<evidence type="ECO:0000259" key="2">
    <source>
        <dbReference type="Pfam" id="PF01593"/>
    </source>
</evidence>
<dbReference type="Pfam" id="PF01593">
    <property type="entry name" value="Amino_oxidase"/>
    <property type="match status" value="1"/>
</dbReference>
<evidence type="ECO:0000256" key="1">
    <source>
        <dbReference type="SAM" id="MobiDB-lite"/>
    </source>
</evidence>
<dbReference type="Gene3D" id="3.50.50.60">
    <property type="entry name" value="FAD/NAD(P)-binding domain"/>
    <property type="match status" value="1"/>
</dbReference>